<dbReference type="GO" id="GO:0071978">
    <property type="term" value="P:bacterial-type flagellum-dependent swarming motility"/>
    <property type="evidence" value="ECO:0007669"/>
    <property type="project" value="TreeGrafter"/>
</dbReference>
<feature type="domain" description="Polymerase/histidinol phosphatase N-terminal" evidence="1">
    <location>
        <begin position="7"/>
        <end position="85"/>
    </location>
</feature>
<dbReference type="EMBL" id="FOXR01000014">
    <property type="protein sequence ID" value="SFQ14673.1"/>
    <property type="molecule type" value="Genomic_DNA"/>
</dbReference>
<protein>
    <submittedName>
        <fullName evidence="2">Putative hydrolase</fullName>
    </submittedName>
</protein>
<gene>
    <name evidence="2" type="ORF">SAMN05444406_11415</name>
</gene>
<dbReference type="GO" id="GO:0042578">
    <property type="term" value="F:phosphoric ester hydrolase activity"/>
    <property type="evidence" value="ECO:0007669"/>
    <property type="project" value="TreeGrafter"/>
</dbReference>
<dbReference type="PANTHER" id="PTHR36928:SF1">
    <property type="entry name" value="PHOSPHATASE YCDX-RELATED"/>
    <property type="match status" value="1"/>
</dbReference>
<dbReference type="SMART" id="SM00481">
    <property type="entry name" value="POLIIIAc"/>
    <property type="match status" value="1"/>
</dbReference>
<evidence type="ECO:0000313" key="2">
    <source>
        <dbReference type="EMBL" id="SFQ14673.1"/>
    </source>
</evidence>
<dbReference type="PANTHER" id="PTHR36928">
    <property type="entry name" value="PHOSPHATASE YCDX-RELATED"/>
    <property type="match status" value="1"/>
</dbReference>
<accession>A0A1I5W4S2</accession>
<keyword evidence="3" id="KW-1185">Reference proteome</keyword>
<reference evidence="2 3" key="1">
    <citation type="submission" date="2016-10" db="EMBL/GenBank/DDBJ databases">
        <authorList>
            <person name="de Groot N.N."/>
        </authorList>
    </citation>
    <scope>NUCLEOTIDE SEQUENCE [LARGE SCALE GENOMIC DNA]</scope>
    <source>
        <strain evidence="2 3">DSM 20678</strain>
    </source>
</reference>
<dbReference type="SUPFAM" id="SSF89550">
    <property type="entry name" value="PHP domain-like"/>
    <property type="match status" value="1"/>
</dbReference>
<sequence length="249" mass="28595">MEYRLTADYHTHTRYSHGKGTIEQNVIAARKRGLKRIAITDHGFNHIGIGMRLKDIDRMRREIDGLRKKYDDIEILFGIEANLISMEGDIDIPQEYIGVFDIILMGFHKAVMPFSFKDGWRLLLKNALCSAVPLCDRDRLRYDNTMAMIRAMERYPIHTITHPGAKIDIDTRLLAKHAVKYKVFLEINSSHGFMTEEYVRIAMEEGALFVINSDAHTPENVGNMARGLMIAQRAGVPPDRILNSQDFLY</sequence>
<dbReference type="OrthoDB" id="9808747at2"/>
<organism evidence="2 3">
    <name type="scientific">Caldicoprobacter faecalis</name>
    <dbReference type="NCBI Taxonomy" id="937334"/>
    <lineage>
        <taxon>Bacteria</taxon>
        <taxon>Bacillati</taxon>
        <taxon>Bacillota</taxon>
        <taxon>Clostridia</taxon>
        <taxon>Caldicoprobacterales</taxon>
        <taxon>Caldicoprobacteraceae</taxon>
        <taxon>Caldicoprobacter</taxon>
    </lineage>
</organism>
<dbReference type="Gene3D" id="3.20.20.140">
    <property type="entry name" value="Metal-dependent hydrolases"/>
    <property type="match status" value="1"/>
</dbReference>
<dbReference type="GO" id="GO:0005829">
    <property type="term" value="C:cytosol"/>
    <property type="evidence" value="ECO:0007669"/>
    <property type="project" value="TreeGrafter"/>
</dbReference>
<dbReference type="InterPro" id="IPR016195">
    <property type="entry name" value="Pol/histidinol_Pase-like"/>
</dbReference>
<keyword evidence="2" id="KW-0378">Hydrolase</keyword>
<dbReference type="InterPro" id="IPR004013">
    <property type="entry name" value="PHP_dom"/>
</dbReference>
<dbReference type="RefSeq" id="WP_035145942.1">
    <property type="nucleotide sequence ID" value="NZ_FOXR01000014.1"/>
</dbReference>
<dbReference type="AlphaFoldDB" id="A0A1I5W4S2"/>
<dbReference type="STRING" id="937334.SAMN05444406_11415"/>
<evidence type="ECO:0000313" key="3">
    <source>
        <dbReference type="Proteomes" id="UP000198577"/>
    </source>
</evidence>
<evidence type="ECO:0000259" key="1">
    <source>
        <dbReference type="SMART" id="SM00481"/>
    </source>
</evidence>
<dbReference type="InterPro" id="IPR050243">
    <property type="entry name" value="PHP_phosphatase"/>
</dbReference>
<name>A0A1I5W4S2_9FIRM</name>
<dbReference type="GO" id="GO:0008270">
    <property type="term" value="F:zinc ion binding"/>
    <property type="evidence" value="ECO:0007669"/>
    <property type="project" value="TreeGrafter"/>
</dbReference>
<proteinExistence type="predicted"/>
<dbReference type="Proteomes" id="UP000198577">
    <property type="component" value="Unassembled WGS sequence"/>
</dbReference>
<dbReference type="InterPro" id="IPR003141">
    <property type="entry name" value="Pol/His_phosphatase_N"/>
</dbReference>
<dbReference type="Pfam" id="PF02811">
    <property type="entry name" value="PHP"/>
    <property type="match status" value="1"/>
</dbReference>